<evidence type="ECO:0000256" key="3">
    <source>
        <dbReference type="ARBA" id="ARBA00023186"/>
    </source>
</evidence>
<evidence type="ECO:0000256" key="1">
    <source>
        <dbReference type="ARBA" id="ARBA00022741"/>
    </source>
</evidence>
<organism evidence="9">
    <name type="scientific">Alexandrium monilatum</name>
    <dbReference type="NCBI Taxonomy" id="311494"/>
    <lineage>
        <taxon>Eukaryota</taxon>
        <taxon>Sar</taxon>
        <taxon>Alveolata</taxon>
        <taxon>Dinophyceae</taxon>
        <taxon>Gonyaulacales</taxon>
        <taxon>Pyrocystaceae</taxon>
        <taxon>Alexandrium</taxon>
    </lineage>
</organism>
<dbReference type="InterPro" id="IPR011629">
    <property type="entry name" value="CobW-like_C"/>
</dbReference>
<dbReference type="Pfam" id="PF07683">
    <property type="entry name" value="CobW_C"/>
    <property type="match status" value="1"/>
</dbReference>
<evidence type="ECO:0000259" key="7">
    <source>
        <dbReference type="Pfam" id="PF02492"/>
    </source>
</evidence>
<dbReference type="InterPro" id="IPR027417">
    <property type="entry name" value="P-loop_NTPase"/>
</dbReference>
<evidence type="ECO:0000313" key="9">
    <source>
        <dbReference type="EMBL" id="CAE4665238.1"/>
    </source>
</evidence>
<dbReference type="SUPFAM" id="SSF90002">
    <property type="entry name" value="Hypothetical protein YjiA, C-terminal domain"/>
    <property type="match status" value="1"/>
</dbReference>
<dbReference type="InterPro" id="IPR051316">
    <property type="entry name" value="Zinc-reg_GTPase_activator"/>
</dbReference>
<feature type="region of interest" description="Disordered" evidence="6">
    <location>
        <begin position="374"/>
        <end position="402"/>
    </location>
</feature>
<gene>
    <name evidence="9" type="ORF">AMON00008_LOCUS62462</name>
</gene>
<evidence type="ECO:0000256" key="6">
    <source>
        <dbReference type="SAM" id="MobiDB-lite"/>
    </source>
</evidence>
<dbReference type="PANTHER" id="PTHR13748:SF62">
    <property type="entry name" value="COBW DOMAIN-CONTAINING PROTEIN"/>
    <property type="match status" value="1"/>
</dbReference>
<dbReference type="PANTHER" id="PTHR13748">
    <property type="entry name" value="COBW-RELATED"/>
    <property type="match status" value="1"/>
</dbReference>
<proteinExistence type="inferred from homology"/>
<feature type="domain" description="CobW/HypB/UreG nucleotide-binding" evidence="7">
    <location>
        <begin position="114"/>
        <end position="303"/>
    </location>
</feature>
<dbReference type="InterPro" id="IPR003495">
    <property type="entry name" value="CobW/HypB/UreG_nucleotide-bd"/>
</dbReference>
<evidence type="ECO:0000256" key="4">
    <source>
        <dbReference type="ARBA" id="ARBA00034320"/>
    </source>
</evidence>
<keyword evidence="2" id="KW-0378">Hydrolase</keyword>
<dbReference type="EMBL" id="HBNR01087132">
    <property type="protein sequence ID" value="CAE4665238.1"/>
    <property type="molecule type" value="Transcribed_RNA"/>
</dbReference>
<dbReference type="Pfam" id="PF02492">
    <property type="entry name" value="cobW"/>
    <property type="match status" value="1"/>
</dbReference>
<dbReference type="GO" id="GO:0016787">
    <property type="term" value="F:hydrolase activity"/>
    <property type="evidence" value="ECO:0007669"/>
    <property type="project" value="UniProtKB-KW"/>
</dbReference>
<dbReference type="Gene3D" id="3.40.50.300">
    <property type="entry name" value="P-loop containing nucleotide triphosphate hydrolases"/>
    <property type="match status" value="1"/>
</dbReference>
<protein>
    <recommendedName>
        <fullName evidence="10">CobW C-terminal domain-containing protein</fullName>
    </recommendedName>
</protein>
<evidence type="ECO:0000259" key="8">
    <source>
        <dbReference type="Pfam" id="PF07683"/>
    </source>
</evidence>
<evidence type="ECO:0000256" key="5">
    <source>
        <dbReference type="ARBA" id="ARBA00049117"/>
    </source>
</evidence>
<comment type="similarity">
    <text evidence="4">Belongs to the SIMIBI class G3E GTPase family. ZNG1 subfamily.</text>
</comment>
<dbReference type="GO" id="GO:0005737">
    <property type="term" value="C:cytoplasm"/>
    <property type="evidence" value="ECO:0007669"/>
    <property type="project" value="TreeGrafter"/>
</dbReference>
<dbReference type="AlphaFoldDB" id="A0A7S4WDV3"/>
<dbReference type="Gene3D" id="3.30.1220.10">
    <property type="entry name" value="CobW-like, C-terminal domain"/>
    <property type="match status" value="1"/>
</dbReference>
<comment type="catalytic activity">
    <reaction evidence="5">
        <text>GTP + H2O = GDP + phosphate + H(+)</text>
        <dbReference type="Rhea" id="RHEA:19669"/>
        <dbReference type="ChEBI" id="CHEBI:15377"/>
        <dbReference type="ChEBI" id="CHEBI:15378"/>
        <dbReference type="ChEBI" id="CHEBI:37565"/>
        <dbReference type="ChEBI" id="CHEBI:43474"/>
        <dbReference type="ChEBI" id="CHEBI:58189"/>
    </reaction>
    <physiologicalReaction direction="left-to-right" evidence="5">
        <dbReference type="Rhea" id="RHEA:19670"/>
    </physiologicalReaction>
</comment>
<evidence type="ECO:0000256" key="2">
    <source>
        <dbReference type="ARBA" id="ARBA00022801"/>
    </source>
</evidence>
<dbReference type="GO" id="GO:0000166">
    <property type="term" value="F:nucleotide binding"/>
    <property type="evidence" value="ECO:0007669"/>
    <property type="project" value="UniProtKB-KW"/>
</dbReference>
<accession>A0A7S4WDV3</accession>
<sequence>MAELTLTVWLHPSMQVPVKFEPKEHPFKVKVTDLIVDLMDECEQVFESASAKAGQPLELQINVLWNVKDHKKALNPNDKIGQHFASGDTFGVYGDVMPAKVGAPAAKPEEEKTPVTILTGFLGSGKTTLLNYILQEQQDKKIAIIENEFGEISIDDALLKQQKMAMAEKIVVMDNGCMCCTIRADLSKGLSQILEMSAKGNPVDSICIETTGMADPVPIVKTFMSQPDLCEELRLDGILAVADARNLPGRLDDNIEEGKINEAYQQIAFADKIILNKLDLVSTEAAITCKDRIRSINKFAKILPAVKGRVNISELVNLRAHDVSSLGDLDFEREAEVDVRLGGHGGGHGAGHEEGHGDGDCHGGCEDPYCTEDHGHGGGHGQSAGHGGHGAGHGHIHAHGESRHDTRVNSFALVREGELVEEKLGPWFTSLFSLPPERGTIFRIKGILGVKGYLNKRVFHAVMDAHDGEWAGPWREGEKKVSKIVFIGKALDQAFLRKGFEDCFE</sequence>
<dbReference type="SUPFAM" id="SSF52540">
    <property type="entry name" value="P-loop containing nucleoside triphosphate hydrolases"/>
    <property type="match status" value="1"/>
</dbReference>
<dbReference type="InterPro" id="IPR036627">
    <property type="entry name" value="CobW-likC_sf"/>
</dbReference>
<dbReference type="CDD" id="cd03112">
    <property type="entry name" value="CobW-like"/>
    <property type="match status" value="1"/>
</dbReference>
<feature type="compositionally biased region" description="Gly residues" evidence="6">
    <location>
        <begin position="378"/>
        <end position="391"/>
    </location>
</feature>
<feature type="domain" description="CobW C-terminal" evidence="8">
    <location>
        <begin position="408"/>
        <end position="503"/>
    </location>
</feature>
<name>A0A7S4WDV3_9DINO</name>
<keyword evidence="1" id="KW-0547">Nucleotide-binding</keyword>
<reference evidence="9" key="1">
    <citation type="submission" date="2021-01" db="EMBL/GenBank/DDBJ databases">
        <authorList>
            <person name="Corre E."/>
            <person name="Pelletier E."/>
            <person name="Niang G."/>
            <person name="Scheremetjew M."/>
            <person name="Finn R."/>
            <person name="Kale V."/>
            <person name="Holt S."/>
            <person name="Cochrane G."/>
            <person name="Meng A."/>
            <person name="Brown T."/>
            <person name="Cohen L."/>
        </authorList>
    </citation>
    <scope>NUCLEOTIDE SEQUENCE</scope>
    <source>
        <strain evidence="9">CCMP3105</strain>
    </source>
</reference>
<evidence type="ECO:0008006" key="10">
    <source>
        <dbReference type="Google" id="ProtNLM"/>
    </source>
</evidence>
<keyword evidence="3" id="KW-0143">Chaperone</keyword>